<feature type="region of interest" description="Disordered" evidence="1">
    <location>
        <begin position="102"/>
        <end position="131"/>
    </location>
</feature>
<dbReference type="Proteomes" id="UP000377595">
    <property type="component" value="Unassembled WGS sequence"/>
</dbReference>
<comment type="caution">
    <text evidence="2">The sequence shown here is derived from an EMBL/GenBank/DDBJ whole genome shotgun (WGS) entry which is preliminary data.</text>
</comment>
<protein>
    <recommendedName>
        <fullName evidence="4">DUF4115 domain-containing protein</fullName>
    </recommendedName>
</protein>
<keyword evidence="3" id="KW-1185">Reference proteome</keyword>
<sequence>MIVIMVAVGVLGLLVVGVLALLNPTTEAASVPIRVTPSPTPTPEAETKTPTLEIVCVAERCPVFVRVPGGDILTDQELTQGQRVRHFEPELDVVLDDAGTVQVQENGKARPPGAAGEREAFEVRRAPDQPS</sequence>
<organism evidence="2 3">
    <name type="scientific">Acrocarpospora pleiomorpha</name>
    <dbReference type="NCBI Taxonomy" id="90975"/>
    <lineage>
        <taxon>Bacteria</taxon>
        <taxon>Bacillati</taxon>
        <taxon>Actinomycetota</taxon>
        <taxon>Actinomycetes</taxon>
        <taxon>Streptosporangiales</taxon>
        <taxon>Streptosporangiaceae</taxon>
        <taxon>Acrocarpospora</taxon>
    </lineage>
</organism>
<accession>A0A5M3XXW2</accession>
<name>A0A5M3XXW2_9ACTN</name>
<gene>
    <name evidence="2" type="ORF">Aple_087090</name>
</gene>
<dbReference type="AlphaFoldDB" id="A0A5M3XXW2"/>
<evidence type="ECO:0000313" key="3">
    <source>
        <dbReference type="Proteomes" id="UP000377595"/>
    </source>
</evidence>
<reference evidence="2 3" key="1">
    <citation type="submission" date="2019-10" db="EMBL/GenBank/DDBJ databases">
        <title>Whole genome shotgun sequence of Acrocarpospora pleiomorpha NBRC 16267.</title>
        <authorList>
            <person name="Ichikawa N."/>
            <person name="Kimura A."/>
            <person name="Kitahashi Y."/>
            <person name="Komaki H."/>
            <person name="Oguchi A."/>
        </authorList>
    </citation>
    <scope>NUCLEOTIDE SEQUENCE [LARGE SCALE GENOMIC DNA]</scope>
    <source>
        <strain evidence="2 3">NBRC 16267</strain>
    </source>
</reference>
<dbReference type="EMBL" id="BLAF01000074">
    <property type="protein sequence ID" value="GES25810.1"/>
    <property type="molecule type" value="Genomic_DNA"/>
</dbReference>
<feature type="compositionally biased region" description="Basic and acidic residues" evidence="1">
    <location>
        <begin position="116"/>
        <end position="131"/>
    </location>
</feature>
<evidence type="ECO:0000256" key="1">
    <source>
        <dbReference type="SAM" id="MobiDB-lite"/>
    </source>
</evidence>
<evidence type="ECO:0008006" key="4">
    <source>
        <dbReference type="Google" id="ProtNLM"/>
    </source>
</evidence>
<evidence type="ECO:0000313" key="2">
    <source>
        <dbReference type="EMBL" id="GES25810.1"/>
    </source>
</evidence>
<proteinExistence type="predicted"/>